<evidence type="ECO:0000256" key="1">
    <source>
        <dbReference type="SAM" id="Phobius"/>
    </source>
</evidence>
<keyword evidence="1" id="KW-0812">Transmembrane</keyword>
<keyword evidence="1" id="KW-0472">Membrane</keyword>
<comment type="caution">
    <text evidence="2">The sequence shown here is derived from an EMBL/GenBank/DDBJ whole genome shotgun (WGS) entry which is preliminary data.</text>
</comment>
<proteinExistence type="predicted"/>
<organism evidence="2 3">
    <name type="scientific">Pedobacter mendelii</name>
    <dbReference type="NCBI Taxonomy" id="1908240"/>
    <lineage>
        <taxon>Bacteria</taxon>
        <taxon>Pseudomonadati</taxon>
        <taxon>Bacteroidota</taxon>
        <taxon>Sphingobacteriia</taxon>
        <taxon>Sphingobacteriales</taxon>
        <taxon>Sphingobacteriaceae</taxon>
        <taxon>Pedobacter</taxon>
    </lineage>
</organism>
<feature type="transmembrane region" description="Helical" evidence="1">
    <location>
        <begin position="20"/>
        <end position="42"/>
    </location>
</feature>
<protein>
    <submittedName>
        <fullName evidence="2">Uncharacterized protein</fullName>
    </submittedName>
</protein>
<evidence type="ECO:0000313" key="2">
    <source>
        <dbReference type="EMBL" id="GGI28393.1"/>
    </source>
</evidence>
<evidence type="ECO:0000313" key="3">
    <source>
        <dbReference type="Proteomes" id="UP000645390"/>
    </source>
</evidence>
<reference evidence="3" key="1">
    <citation type="journal article" date="2019" name="Int. J. Syst. Evol. Microbiol.">
        <title>The Global Catalogue of Microorganisms (GCM) 10K type strain sequencing project: providing services to taxonomists for standard genome sequencing and annotation.</title>
        <authorList>
            <consortium name="The Broad Institute Genomics Platform"/>
            <consortium name="The Broad Institute Genome Sequencing Center for Infectious Disease"/>
            <person name="Wu L."/>
            <person name="Ma J."/>
        </authorList>
    </citation>
    <scope>NUCLEOTIDE SEQUENCE [LARGE SCALE GENOMIC DNA]</scope>
    <source>
        <strain evidence="3">CCM 8939</strain>
    </source>
</reference>
<keyword evidence="3" id="KW-1185">Reference proteome</keyword>
<dbReference type="Proteomes" id="UP000645390">
    <property type="component" value="Unassembled WGS sequence"/>
</dbReference>
<name>A0ABQ2BKL3_9SPHI</name>
<keyword evidence="1" id="KW-1133">Transmembrane helix</keyword>
<dbReference type="EMBL" id="BMDJ01000011">
    <property type="protein sequence ID" value="GGI28393.1"/>
    <property type="molecule type" value="Genomic_DNA"/>
</dbReference>
<accession>A0ABQ2BKL3</accession>
<gene>
    <name evidence="2" type="ORF">GCM10008119_32420</name>
</gene>
<sequence length="55" mass="6573">MPFNWGIGEDVIFHLNETILIKLIILIQIFNGCAYMCSRFFYVFRKLNNMEIQDV</sequence>